<feature type="binding site" evidence="6">
    <location>
        <position position="352"/>
    </location>
    <ligand>
        <name>NAD(+)</name>
        <dbReference type="ChEBI" id="CHEBI:57540"/>
    </ligand>
</feature>
<dbReference type="PATRIC" id="fig|1705561.3.peg.2533"/>
<evidence type="ECO:0000256" key="8">
    <source>
        <dbReference type="RuleBase" id="RU004166"/>
    </source>
</evidence>
<dbReference type="Gene3D" id="3.40.50.1480">
    <property type="entry name" value="Adenosylhomocysteinase-like"/>
    <property type="match status" value="1"/>
</dbReference>
<feature type="binding site" evidence="5">
    <location>
        <begin position="219"/>
        <end position="224"/>
    </location>
    <ligand>
        <name>NAD(+)</name>
        <dbReference type="ChEBI" id="CHEBI:57540"/>
    </ligand>
</feature>
<comment type="caution">
    <text evidence="5">Lacks conserved residue(s) required for the propagation of feature annotation.</text>
</comment>
<name>A0A0M9BMZ0_9BACL</name>
<dbReference type="SUPFAM" id="SSF52283">
    <property type="entry name" value="Formate/glycerate dehydrogenase catalytic domain-like"/>
    <property type="match status" value="1"/>
</dbReference>
<organism evidence="10 11">
    <name type="scientific">Paenibacillus xylanivorans</name>
    <dbReference type="NCBI Taxonomy" id="1705561"/>
    <lineage>
        <taxon>Bacteria</taxon>
        <taxon>Bacillati</taxon>
        <taxon>Bacillota</taxon>
        <taxon>Bacilli</taxon>
        <taxon>Bacillales</taxon>
        <taxon>Paenibacillaceae</taxon>
        <taxon>Paenibacillus</taxon>
    </lineage>
</organism>
<evidence type="ECO:0000256" key="2">
    <source>
        <dbReference type="ARBA" id="ARBA00022563"/>
    </source>
</evidence>
<feature type="binding site" evidence="5 6">
    <location>
        <position position="345"/>
    </location>
    <ligand>
        <name>NAD(+)</name>
        <dbReference type="ChEBI" id="CHEBI:57540"/>
    </ligand>
</feature>
<reference evidence="10 11" key="1">
    <citation type="submission" date="2015-08" db="EMBL/GenBank/DDBJ databases">
        <title>Draft genome sequence of cellulolytic and xylanolytic Paenibacillus sp. A59, isolated from a decaying forest soil from Patagonia, Argentina.</title>
        <authorList>
            <person name="Ghio S."/>
            <person name="Caceres A.M."/>
            <person name="Talia P."/>
            <person name="Grasso D."/>
            <person name="Campos E."/>
        </authorList>
    </citation>
    <scope>NUCLEOTIDE SEQUENCE [LARGE SCALE GENOMIC DNA]</scope>
    <source>
        <strain evidence="10 11">A59</strain>
    </source>
</reference>
<dbReference type="UniPathway" id="UPA00314">
    <property type="reaction ID" value="UER00076"/>
</dbReference>
<keyword evidence="4 5" id="KW-0520">NAD</keyword>
<feature type="binding site" evidence="5 6">
    <location>
        <begin position="298"/>
        <end position="300"/>
    </location>
    <ligand>
        <name>NAD(+)</name>
        <dbReference type="ChEBI" id="CHEBI:57540"/>
    </ligand>
</feature>
<comment type="caution">
    <text evidence="10">The sequence shown here is derived from an EMBL/GenBank/DDBJ whole genome shotgun (WGS) entry which is preliminary data.</text>
</comment>
<accession>A0A0M9BMZ0</accession>
<dbReference type="InterPro" id="IPR042172">
    <property type="entry name" value="Adenosylhomocyst_ase-like_sf"/>
</dbReference>
<dbReference type="OrthoDB" id="9802717at2"/>
<dbReference type="PANTHER" id="PTHR23420">
    <property type="entry name" value="ADENOSYLHOMOCYSTEINASE"/>
    <property type="match status" value="1"/>
</dbReference>
<comment type="subcellular location">
    <subcellularLocation>
        <location evidence="5">Cytoplasm</location>
    </subcellularLocation>
</comment>
<keyword evidence="11" id="KW-1185">Reference proteome</keyword>
<comment type="function">
    <text evidence="5">May play a key role in the regulation of the intracellular concentration of adenosylhomocysteine.</text>
</comment>
<dbReference type="FunFam" id="3.40.50.720:FF:000004">
    <property type="entry name" value="Adenosylhomocysteinase"/>
    <property type="match status" value="1"/>
</dbReference>
<evidence type="ECO:0000256" key="4">
    <source>
        <dbReference type="ARBA" id="ARBA00023027"/>
    </source>
</evidence>
<dbReference type="NCBIfam" id="NF004005">
    <property type="entry name" value="PRK05476.2-3"/>
    <property type="match status" value="1"/>
</dbReference>
<evidence type="ECO:0000313" key="10">
    <source>
        <dbReference type="EMBL" id="KOY15630.1"/>
    </source>
</evidence>
<evidence type="ECO:0000256" key="5">
    <source>
        <dbReference type="HAMAP-Rule" id="MF_00563"/>
    </source>
</evidence>
<feature type="binding site" evidence="5">
    <location>
        <position position="189"/>
    </location>
    <ligand>
        <name>substrate</name>
    </ligand>
</feature>
<dbReference type="GO" id="GO:0005829">
    <property type="term" value="C:cytosol"/>
    <property type="evidence" value="ECO:0007669"/>
    <property type="project" value="TreeGrafter"/>
</dbReference>
<evidence type="ECO:0000259" key="9">
    <source>
        <dbReference type="SMART" id="SM00997"/>
    </source>
</evidence>
<dbReference type="GO" id="GO:0004013">
    <property type="term" value="F:adenosylhomocysteinase activity"/>
    <property type="evidence" value="ECO:0007669"/>
    <property type="project" value="UniProtKB-UniRule"/>
</dbReference>
<dbReference type="InterPro" id="IPR015878">
    <property type="entry name" value="Ado_hCys_hydrolase_NAD-bd"/>
</dbReference>
<comment type="similarity">
    <text evidence="1 5 8">Belongs to the adenosylhomocysteinase family.</text>
</comment>
<dbReference type="SMART" id="SM00997">
    <property type="entry name" value="AdoHcyase_NAD"/>
    <property type="match status" value="1"/>
</dbReference>
<keyword evidence="2 5" id="KW-0554">One-carbon metabolism</keyword>
<feature type="binding site" evidence="5">
    <location>
        <position position="190"/>
    </location>
    <ligand>
        <name>NAD(+)</name>
        <dbReference type="ChEBI" id="CHEBI:57540"/>
    </ligand>
</feature>
<dbReference type="GO" id="GO:0006730">
    <property type="term" value="P:one-carbon metabolic process"/>
    <property type="evidence" value="ECO:0007669"/>
    <property type="project" value="UniProtKB-UniRule"/>
</dbReference>
<feature type="binding site" evidence="5">
    <location>
        <position position="155"/>
    </location>
    <ligand>
        <name>substrate</name>
    </ligand>
</feature>
<evidence type="ECO:0000256" key="3">
    <source>
        <dbReference type="ARBA" id="ARBA00022801"/>
    </source>
</evidence>
<proteinExistence type="inferred from homology"/>
<dbReference type="Proteomes" id="UP000037688">
    <property type="component" value="Unassembled WGS sequence"/>
</dbReference>
<dbReference type="Gene3D" id="3.40.50.720">
    <property type="entry name" value="NAD(P)-binding Rossmann-like Domain"/>
    <property type="match status" value="1"/>
</dbReference>
<feature type="binding site" evidence="5">
    <location>
        <position position="277"/>
    </location>
    <ligand>
        <name>NAD(+)</name>
        <dbReference type="ChEBI" id="CHEBI:57540"/>
    </ligand>
</feature>
<evidence type="ECO:0000256" key="7">
    <source>
        <dbReference type="RuleBase" id="RU000548"/>
    </source>
</evidence>
<dbReference type="PROSITE" id="PS00739">
    <property type="entry name" value="ADOHCYASE_2"/>
    <property type="match status" value="1"/>
</dbReference>
<dbReference type="EC" id="3.13.2.1" evidence="5"/>
<dbReference type="EMBL" id="LITU01000059">
    <property type="protein sequence ID" value="KOY15630.1"/>
    <property type="molecule type" value="Genomic_DNA"/>
</dbReference>
<dbReference type="GO" id="GO:0033353">
    <property type="term" value="P:S-adenosylmethionine cycle"/>
    <property type="evidence" value="ECO:0007669"/>
    <property type="project" value="TreeGrafter"/>
</dbReference>
<dbReference type="PANTHER" id="PTHR23420:SF0">
    <property type="entry name" value="ADENOSYLHOMOCYSTEINASE"/>
    <property type="match status" value="1"/>
</dbReference>
<comment type="pathway">
    <text evidence="5 7">Amino-acid biosynthesis; L-homocysteine biosynthesis; L-homocysteine from S-adenosyl-L-homocysteine: step 1/1.</text>
</comment>
<dbReference type="PIRSF" id="PIRSF001109">
    <property type="entry name" value="Ad_hcy_hydrolase"/>
    <property type="match status" value="1"/>
</dbReference>
<evidence type="ECO:0000313" key="11">
    <source>
        <dbReference type="Proteomes" id="UP000037688"/>
    </source>
</evidence>
<feature type="binding site" evidence="5 6">
    <location>
        <begin position="156"/>
        <end position="158"/>
    </location>
    <ligand>
        <name>NAD(+)</name>
        <dbReference type="ChEBI" id="CHEBI:57540"/>
    </ligand>
</feature>
<keyword evidence="3 5" id="KW-0378">Hydrolase</keyword>
<gene>
    <name evidence="5" type="primary">ahcY</name>
    <name evidence="10" type="ORF">AMS66_13130</name>
</gene>
<evidence type="ECO:0000256" key="1">
    <source>
        <dbReference type="ARBA" id="ARBA00007122"/>
    </source>
</evidence>
<dbReference type="AlphaFoldDB" id="A0A0M9BMZ0"/>
<dbReference type="CDD" id="cd00401">
    <property type="entry name" value="SAHH"/>
    <property type="match status" value="1"/>
</dbReference>
<dbReference type="SMART" id="SM00996">
    <property type="entry name" value="AdoHcyase"/>
    <property type="match status" value="1"/>
</dbReference>
<feature type="binding site" evidence="5 6">
    <location>
        <position position="242"/>
    </location>
    <ligand>
        <name>NAD(+)</name>
        <dbReference type="ChEBI" id="CHEBI:57540"/>
    </ligand>
</feature>
<dbReference type="RefSeq" id="WP_053781228.1">
    <property type="nucleotide sequence ID" value="NZ_LITU01000059.1"/>
</dbReference>
<dbReference type="SUPFAM" id="SSF51735">
    <property type="entry name" value="NAD(P)-binding Rossmann-fold domains"/>
    <property type="match status" value="1"/>
</dbReference>
<dbReference type="HAMAP" id="MF_00563">
    <property type="entry name" value="AdoHcyase"/>
    <property type="match status" value="1"/>
</dbReference>
<dbReference type="InterPro" id="IPR036291">
    <property type="entry name" value="NAD(P)-bd_dom_sf"/>
</dbReference>
<comment type="cofactor">
    <cofactor evidence="5 6 7">
        <name>NAD(+)</name>
        <dbReference type="ChEBI" id="CHEBI:57540"/>
    </cofactor>
    <text evidence="5 6 7">Binds 1 NAD(+) per subunit.</text>
</comment>
<dbReference type="Pfam" id="PF05221">
    <property type="entry name" value="AdoHcyase"/>
    <property type="match status" value="2"/>
</dbReference>
<feature type="domain" description="S-adenosyl-L-homocysteine hydrolase NAD binding" evidence="9">
    <location>
        <begin position="190"/>
        <end position="351"/>
    </location>
</feature>
<feature type="binding site" evidence="6">
    <location>
        <begin position="221"/>
        <end position="226"/>
    </location>
    <ligand>
        <name>NAD(+)</name>
        <dbReference type="ChEBI" id="CHEBI:57540"/>
    </ligand>
</feature>
<sequence length="421" mass="46046">MTTSALQNSIVKDMGLASEGHLKIDWVEAHMPVLNRIRSQFEQDLPFKGLKVAICLHLEAKTAYLAKVIQAGGAEVTITHSNPLSTQDDVCAALVEDGVTVYAKHNPDPVEFKELQLRALEVKPDLIIDDGGDFATIIASERPDLAATIRGGAEETTTGIIRLKALAKEGQLRFPMVAVNDAFCKYLFDNRYGTGQSAFDGIIRTTNLVVAGKNVVVAGYGWCGKGVAMRAKGLGANVIVTEIDPIKAVEAHMDGFRVMTMVEAAKLGDFFIAVTGNKDVITGEHYDVMKDGAILSNAGHFDVEVNKPELAKRSDSIRTVRRNIEEYRFKDGRKMYLLAEGRLVNLGAADGHPAEIMDTTFALQALGLRYVSENYAELGNTVVNVPYDIDQQVASYKLESLNIAIDSLSAEQEKYLDSWKF</sequence>
<protein>
    <recommendedName>
        <fullName evidence="5">Adenosylhomocysteinase</fullName>
        <ecNumber evidence="5">3.13.2.1</ecNumber>
    </recommendedName>
    <alternativeName>
        <fullName evidence="5">S-adenosyl-L-homocysteine hydrolase</fullName>
        <shortName evidence="5">AdoHcyase</shortName>
    </alternativeName>
</protein>
<keyword evidence="5" id="KW-0963">Cytoplasm</keyword>
<feature type="binding site" evidence="5">
    <location>
        <position position="185"/>
    </location>
    <ligand>
        <name>substrate</name>
    </ligand>
</feature>
<evidence type="ECO:0000256" key="6">
    <source>
        <dbReference type="PIRSR" id="PIRSR001109-2"/>
    </source>
</evidence>
<feature type="binding site" evidence="5">
    <location>
        <position position="130"/>
    </location>
    <ligand>
        <name>substrate</name>
    </ligand>
</feature>
<dbReference type="InterPro" id="IPR000043">
    <property type="entry name" value="Adenosylhomocysteinase-like"/>
</dbReference>
<dbReference type="InterPro" id="IPR020082">
    <property type="entry name" value="S-Ado-L-homoCys_hydrolase_CS"/>
</dbReference>
<dbReference type="NCBIfam" id="TIGR00936">
    <property type="entry name" value="ahcY"/>
    <property type="match status" value="1"/>
</dbReference>
<comment type="catalytic activity">
    <reaction evidence="5 7">
        <text>S-adenosyl-L-homocysteine + H2O = L-homocysteine + adenosine</text>
        <dbReference type="Rhea" id="RHEA:21708"/>
        <dbReference type="ChEBI" id="CHEBI:15377"/>
        <dbReference type="ChEBI" id="CHEBI:16335"/>
        <dbReference type="ChEBI" id="CHEBI:57856"/>
        <dbReference type="ChEBI" id="CHEBI:58199"/>
        <dbReference type="EC" id="3.13.2.1"/>
    </reaction>
</comment>
<dbReference type="Pfam" id="PF00670">
    <property type="entry name" value="AdoHcyase_NAD"/>
    <property type="match status" value="1"/>
</dbReference>
<dbReference type="GO" id="GO:0071269">
    <property type="term" value="P:L-homocysteine biosynthetic process"/>
    <property type="evidence" value="ECO:0007669"/>
    <property type="project" value="UniProtKB-UniRule"/>
</dbReference>